<dbReference type="PANTHER" id="PTHR44688:SF16">
    <property type="entry name" value="DNA-BINDING TRANSCRIPTIONAL ACTIVATOR DEVR_DOSR"/>
    <property type="match status" value="1"/>
</dbReference>
<keyword evidence="7" id="KW-1185">Reference proteome</keyword>
<dbReference type="SUPFAM" id="SSF46894">
    <property type="entry name" value="C-terminal effector domain of the bipartite response regulators"/>
    <property type="match status" value="1"/>
</dbReference>
<dbReference type="InterPro" id="IPR035965">
    <property type="entry name" value="PAS-like_dom_sf"/>
</dbReference>
<dbReference type="InterPro" id="IPR000792">
    <property type="entry name" value="Tscrpt_reg_LuxR_C"/>
</dbReference>
<sequence length="241" mass="28111">MYNGPFLIYNTYNYSSIVLNEINMHILSGKNKSEVNDLMPSISMESLFSLPDWHVYHLDSEGKYVNCNEESCHFLELSQDELLYKTNFDFPWKEHAAEWREHDLRVMSSQKSLEFVEVMIHQNNKYTLTAVKSPVYIRNKVSGTLNLIKIDRKTPLANISNDPIVSERELQCLYYLIKGFALKQIAYVLEISPRTVEHHINNAKSKLNCYHRSDLIEKASQLTDIKNKLFLESVNNSRIKS</sequence>
<dbReference type="InterPro" id="IPR016032">
    <property type="entry name" value="Sig_transdc_resp-reg_C-effctor"/>
</dbReference>
<protein>
    <submittedName>
        <fullName evidence="6">LuxR family transcriptional regulator</fullName>
    </submittedName>
</protein>
<evidence type="ECO:0000313" key="5">
    <source>
        <dbReference type="EMBL" id="KTD77038.1"/>
    </source>
</evidence>
<dbReference type="Pfam" id="PF08448">
    <property type="entry name" value="PAS_4"/>
    <property type="match status" value="1"/>
</dbReference>
<dbReference type="OrthoDB" id="5654355at2"/>
<reference evidence="6 8" key="2">
    <citation type="submission" date="2018-06" db="EMBL/GenBank/DDBJ databases">
        <authorList>
            <consortium name="Pathogen Informatics"/>
            <person name="Doyle S."/>
        </authorList>
    </citation>
    <scope>NUCLEOTIDE SEQUENCE [LARGE SCALE GENOMIC DNA]</scope>
    <source>
        <strain evidence="6 8">NCTC11991</strain>
    </source>
</reference>
<accession>A0A378L9D8</accession>
<dbReference type="Pfam" id="PF00196">
    <property type="entry name" value="GerE"/>
    <property type="match status" value="1"/>
</dbReference>
<dbReference type="STRING" id="460.Lstg_2281"/>
<dbReference type="Proteomes" id="UP000054820">
    <property type="component" value="Unassembled WGS sequence"/>
</dbReference>
<dbReference type="GO" id="GO:0006355">
    <property type="term" value="P:regulation of DNA-templated transcription"/>
    <property type="evidence" value="ECO:0007669"/>
    <property type="project" value="InterPro"/>
</dbReference>
<dbReference type="InterPro" id="IPR013656">
    <property type="entry name" value="PAS_4"/>
</dbReference>
<dbReference type="Proteomes" id="UP000255110">
    <property type="component" value="Unassembled WGS sequence"/>
</dbReference>
<feature type="domain" description="HTH luxR-type" evidence="4">
    <location>
        <begin position="158"/>
        <end position="223"/>
    </location>
</feature>
<keyword evidence="1" id="KW-0805">Transcription regulation</keyword>
<dbReference type="InterPro" id="IPR036388">
    <property type="entry name" value="WH-like_DNA-bd_sf"/>
</dbReference>
<dbReference type="PANTHER" id="PTHR44688">
    <property type="entry name" value="DNA-BINDING TRANSCRIPTIONAL ACTIVATOR DEVR_DOSR"/>
    <property type="match status" value="1"/>
</dbReference>
<dbReference type="EMBL" id="UGOY01000001">
    <property type="protein sequence ID" value="STY22478.1"/>
    <property type="molecule type" value="Genomic_DNA"/>
</dbReference>
<gene>
    <name evidence="6" type="primary">nreC</name>
    <name evidence="5" type="ORF">Lstg_2281</name>
    <name evidence="6" type="ORF">NCTC11991_01064</name>
</gene>
<evidence type="ECO:0000256" key="2">
    <source>
        <dbReference type="ARBA" id="ARBA00023125"/>
    </source>
</evidence>
<dbReference type="Gene3D" id="1.10.10.10">
    <property type="entry name" value="Winged helix-like DNA-binding domain superfamily/Winged helix DNA-binding domain"/>
    <property type="match status" value="1"/>
</dbReference>
<dbReference type="PRINTS" id="PR00038">
    <property type="entry name" value="HTHLUXR"/>
</dbReference>
<evidence type="ECO:0000256" key="1">
    <source>
        <dbReference type="ARBA" id="ARBA00023015"/>
    </source>
</evidence>
<keyword evidence="2" id="KW-0238">DNA-binding</keyword>
<dbReference type="Gene3D" id="3.30.450.20">
    <property type="entry name" value="PAS domain"/>
    <property type="match status" value="1"/>
</dbReference>
<evidence type="ECO:0000256" key="3">
    <source>
        <dbReference type="ARBA" id="ARBA00023163"/>
    </source>
</evidence>
<name>A0A378L9D8_9GAMM</name>
<dbReference type="GO" id="GO:0003677">
    <property type="term" value="F:DNA binding"/>
    <property type="evidence" value="ECO:0007669"/>
    <property type="project" value="UniProtKB-KW"/>
</dbReference>
<evidence type="ECO:0000259" key="4">
    <source>
        <dbReference type="PROSITE" id="PS50043"/>
    </source>
</evidence>
<evidence type="ECO:0000313" key="7">
    <source>
        <dbReference type="Proteomes" id="UP000054820"/>
    </source>
</evidence>
<dbReference type="EMBL" id="LNYZ01000015">
    <property type="protein sequence ID" value="KTD77038.1"/>
    <property type="molecule type" value="Genomic_DNA"/>
</dbReference>
<evidence type="ECO:0000313" key="6">
    <source>
        <dbReference type="EMBL" id="STY22478.1"/>
    </source>
</evidence>
<dbReference type="SUPFAM" id="SSF55785">
    <property type="entry name" value="PYP-like sensor domain (PAS domain)"/>
    <property type="match status" value="1"/>
</dbReference>
<keyword evidence="3" id="KW-0804">Transcription</keyword>
<organism evidence="6 8">
    <name type="scientific">Legionella steigerwaltii</name>
    <dbReference type="NCBI Taxonomy" id="460"/>
    <lineage>
        <taxon>Bacteria</taxon>
        <taxon>Pseudomonadati</taxon>
        <taxon>Pseudomonadota</taxon>
        <taxon>Gammaproteobacteria</taxon>
        <taxon>Legionellales</taxon>
        <taxon>Legionellaceae</taxon>
        <taxon>Legionella</taxon>
    </lineage>
</organism>
<reference evidence="5 7" key="1">
    <citation type="submission" date="2015-11" db="EMBL/GenBank/DDBJ databases">
        <title>Genomic analysis of 38 Legionella species identifies large and diverse effector repertoires.</title>
        <authorList>
            <person name="Burstein D."/>
            <person name="Amaro F."/>
            <person name="Zusman T."/>
            <person name="Lifshitz Z."/>
            <person name="Cohen O."/>
            <person name="Gilbert J.A."/>
            <person name="Pupko T."/>
            <person name="Shuman H.A."/>
            <person name="Segal G."/>
        </authorList>
    </citation>
    <scope>NUCLEOTIDE SEQUENCE [LARGE SCALE GENOMIC DNA]</scope>
    <source>
        <strain evidence="5 7">SC-18-C9</strain>
    </source>
</reference>
<evidence type="ECO:0000313" key="8">
    <source>
        <dbReference type="Proteomes" id="UP000255110"/>
    </source>
</evidence>
<dbReference type="CDD" id="cd06170">
    <property type="entry name" value="LuxR_C_like"/>
    <property type="match status" value="1"/>
</dbReference>
<dbReference type="PROSITE" id="PS50043">
    <property type="entry name" value="HTH_LUXR_2"/>
    <property type="match status" value="1"/>
</dbReference>
<dbReference type="SMART" id="SM00421">
    <property type="entry name" value="HTH_LUXR"/>
    <property type="match status" value="1"/>
</dbReference>
<proteinExistence type="predicted"/>
<dbReference type="AlphaFoldDB" id="A0A378L9D8"/>